<gene>
    <name evidence="2" type="ORF">GBZ26_09835</name>
</gene>
<feature type="compositionally biased region" description="Basic residues" evidence="1">
    <location>
        <begin position="65"/>
        <end position="74"/>
    </location>
</feature>
<organism evidence="2 3">
    <name type="scientific">Azospirillum formosense</name>
    <dbReference type="NCBI Taxonomy" id="861533"/>
    <lineage>
        <taxon>Bacteria</taxon>
        <taxon>Pseudomonadati</taxon>
        <taxon>Pseudomonadota</taxon>
        <taxon>Alphaproteobacteria</taxon>
        <taxon>Rhodospirillales</taxon>
        <taxon>Azospirillaceae</taxon>
        <taxon>Azospirillum</taxon>
    </lineage>
</organism>
<proteinExistence type="predicted"/>
<name>A0ABX2KS87_9PROT</name>
<keyword evidence="3" id="KW-1185">Reference proteome</keyword>
<accession>A0ABX2KS87</accession>
<evidence type="ECO:0000313" key="2">
    <source>
        <dbReference type="EMBL" id="NUB19511.1"/>
    </source>
</evidence>
<evidence type="ECO:0000256" key="1">
    <source>
        <dbReference type="SAM" id="MobiDB-lite"/>
    </source>
</evidence>
<comment type="caution">
    <text evidence="2">The sequence shown here is derived from an EMBL/GenBank/DDBJ whole genome shotgun (WGS) entry which is preliminary data.</text>
</comment>
<evidence type="ECO:0000313" key="3">
    <source>
        <dbReference type="Proteomes" id="UP000639419"/>
    </source>
</evidence>
<sequence>MKTDAARDNHPSAATPALLILIVALLHPDCRAILGGATPIEVATRTSPQPGPGHAPAPVAINAHSGHHMRGLAL</sequence>
<evidence type="ECO:0008006" key="4">
    <source>
        <dbReference type="Google" id="ProtNLM"/>
    </source>
</evidence>
<dbReference type="Proteomes" id="UP000639419">
    <property type="component" value="Unassembled WGS sequence"/>
</dbReference>
<reference evidence="2 3" key="1">
    <citation type="submission" date="2019-10" db="EMBL/GenBank/DDBJ databases">
        <title>Genome sequence of Azospirillum formosense CC-Nfb-7.</title>
        <authorList>
            <person name="Ambrosini A."/>
            <person name="Sant'Anna F.H."/>
            <person name="Cassan F.D."/>
            <person name="Souza E.M."/>
            <person name="Passaglia L.M.P."/>
        </authorList>
    </citation>
    <scope>NUCLEOTIDE SEQUENCE [LARGE SCALE GENOMIC DNA]</scope>
    <source>
        <strain evidence="2 3">CC-NFb-7</strain>
    </source>
</reference>
<protein>
    <recommendedName>
        <fullName evidence="4">Secreted protein</fullName>
    </recommendedName>
</protein>
<feature type="region of interest" description="Disordered" evidence="1">
    <location>
        <begin position="44"/>
        <end position="74"/>
    </location>
</feature>
<dbReference type="EMBL" id="WHOR01000054">
    <property type="protein sequence ID" value="NUB19511.1"/>
    <property type="molecule type" value="Genomic_DNA"/>
</dbReference>